<keyword evidence="2" id="KW-1003">Cell membrane</keyword>
<reference evidence="9 10" key="1">
    <citation type="submission" date="2014-04" db="EMBL/GenBank/DDBJ databases">
        <title>Draft genome sequence of Bacillus azotoformans MEV2011, a (co-) denitrifying strain unable to grow in the presence of oxygen.</title>
        <authorList>
            <person name="Nielsen M."/>
            <person name="Schreiber L."/>
            <person name="Finster K."/>
            <person name="Schramm A."/>
        </authorList>
    </citation>
    <scope>NUCLEOTIDE SEQUENCE [LARGE SCALE GENOMIC DNA]</scope>
    <source>
        <strain evidence="9 10">MEV2011</strain>
    </source>
</reference>
<evidence type="ECO:0000259" key="8">
    <source>
        <dbReference type="Pfam" id="PF02687"/>
    </source>
</evidence>
<dbReference type="EMBL" id="JJRY01000028">
    <property type="protein sequence ID" value="KEF36363.1"/>
    <property type="molecule type" value="Genomic_DNA"/>
</dbReference>
<evidence type="ECO:0000256" key="4">
    <source>
        <dbReference type="ARBA" id="ARBA00022989"/>
    </source>
</evidence>
<proteinExistence type="inferred from homology"/>
<evidence type="ECO:0000256" key="6">
    <source>
        <dbReference type="ARBA" id="ARBA00038076"/>
    </source>
</evidence>
<dbReference type="PANTHER" id="PTHR30572:SF4">
    <property type="entry name" value="ABC TRANSPORTER PERMEASE YTRF"/>
    <property type="match status" value="1"/>
</dbReference>
<evidence type="ECO:0000256" key="1">
    <source>
        <dbReference type="ARBA" id="ARBA00004651"/>
    </source>
</evidence>
<comment type="caution">
    <text evidence="9">The sequence shown here is derived from an EMBL/GenBank/DDBJ whole genome shotgun (WGS) entry which is preliminary data.</text>
</comment>
<dbReference type="RefSeq" id="WP_051678344.1">
    <property type="nucleotide sequence ID" value="NZ_JJRY01000028.1"/>
</dbReference>
<keyword evidence="5 7" id="KW-0472">Membrane</keyword>
<evidence type="ECO:0000256" key="5">
    <source>
        <dbReference type="ARBA" id="ARBA00023136"/>
    </source>
</evidence>
<dbReference type="Pfam" id="PF02687">
    <property type="entry name" value="FtsX"/>
    <property type="match status" value="2"/>
</dbReference>
<comment type="similarity">
    <text evidence="6">Belongs to the ABC-4 integral membrane protein family.</text>
</comment>
<accession>A0A072NHG4</accession>
<dbReference type="AlphaFoldDB" id="A0A072NHG4"/>
<dbReference type="PATRIC" id="fig|1348973.3.peg.4308"/>
<keyword evidence="9" id="KW-0449">Lipoprotein</keyword>
<feature type="transmembrane region" description="Helical" evidence="7">
    <location>
        <begin position="656"/>
        <end position="682"/>
    </location>
</feature>
<comment type="subcellular location">
    <subcellularLocation>
        <location evidence="1">Cell membrane</location>
        <topology evidence="1">Multi-pass membrane protein</topology>
    </subcellularLocation>
</comment>
<feature type="transmembrane region" description="Helical" evidence="7">
    <location>
        <begin position="710"/>
        <end position="730"/>
    </location>
</feature>
<gene>
    <name evidence="9" type="ORF">M670_04435</name>
</gene>
<dbReference type="OrthoDB" id="2504199at2"/>
<protein>
    <submittedName>
        <fullName evidence="9">ABC-type transport system, involved in lipoprotein release, permease component</fullName>
    </submittedName>
</protein>
<evidence type="ECO:0000256" key="2">
    <source>
        <dbReference type="ARBA" id="ARBA00022475"/>
    </source>
</evidence>
<feature type="transmembrane region" description="Helical" evidence="7">
    <location>
        <begin position="15"/>
        <end position="34"/>
    </location>
</feature>
<dbReference type="GO" id="GO:0022857">
    <property type="term" value="F:transmembrane transporter activity"/>
    <property type="evidence" value="ECO:0007669"/>
    <property type="project" value="TreeGrafter"/>
</dbReference>
<evidence type="ECO:0000256" key="7">
    <source>
        <dbReference type="SAM" id="Phobius"/>
    </source>
</evidence>
<keyword evidence="4 7" id="KW-1133">Transmembrane helix</keyword>
<dbReference type="Proteomes" id="UP000027936">
    <property type="component" value="Unassembled WGS sequence"/>
</dbReference>
<evidence type="ECO:0000313" key="10">
    <source>
        <dbReference type="Proteomes" id="UP000027936"/>
    </source>
</evidence>
<feature type="domain" description="ABC3 transporter permease C-terminal" evidence="8">
    <location>
        <begin position="268"/>
        <end position="387"/>
    </location>
</feature>
<feature type="transmembrane region" description="Helical" evidence="7">
    <location>
        <begin position="312"/>
        <end position="339"/>
    </location>
</feature>
<feature type="transmembrane region" description="Helical" evidence="7">
    <location>
        <begin position="433"/>
        <end position="452"/>
    </location>
</feature>
<dbReference type="PANTHER" id="PTHR30572">
    <property type="entry name" value="MEMBRANE COMPONENT OF TRANSPORTER-RELATED"/>
    <property type="match status" value="1"/>
</dbReference>
<feature type="transmembrane region" description="Helical" evidence="7">
    <location>
        <begin position="264"/>
        <end position="284"/>
    </location>
</feature>
<name>A0A072NHG4_SCHAZ</name>
<sequence length="786" mass="88544">MLWRKMFRDILENKVAYIACAIVIAIGLMTYTSMSIAKDGLFNAKDQFYQEYSFADGFAKVKAIPITRAQALEEIDGINVVSGRLVKDVRVLMPDTKENVYLRLISLHAPEGNELNGIKLEKGAFPSTNRQQILVADKFYEAHKLQIGNKINVIIEGKQVELSVSGTGMSPEYIYALKELQSVASDPSTFEVAYVPYEDMEQLFNQKGLVNDISFMLKPGVTYEDVEQAVKSDLERYELESLYAAKDQLSNAMLTEELKQLERMASSLPVIFLIIAAIILYIMLKRLVESQRGQIGTLKAFGYRRSEILFHYLWYGIFIGIFGGVLGGVLGIWVSKYYLQIYQMFFNLPNIGAHTSMKYFYLGIIMAVLFSAVASFQGVRGVIRLQPAEAMHPVVPTFVKKTFLEKIPGFWRAFKVQGRMAIRNLLRNKNRSIFTLIGMIFTFSMMASFFSLSSMSETMIMDQFTRVQKQDVKLTFVKPMPRSNVLRELNDVDGVKRVEPFLEIPVSLKFLNHKKDVIALGISVGSELYNVFDKDGNRLEVPKSGMMVSEQVADKLGVQVGDVLQVESIFAKDEKLNIKIEKIIPQYLGANIYMNQDALLGLLKQGEMMTSALIAIDERAMPSLKDEYRASKYISTIEVRQEMIDKYEELMGSATYAMWVMAIISIITGFAIVYNSSIISLAERKRELASLRVMGMTPKEVMEVVSVEQWFIGFSGMIAGIPLAFLMNQMMSTSMSNDLYTIPPGTSGNAIVLAFIGTIFAITVSQVSISRKVKQLDLVAVLKERE</sequence>
<organism evidence="9 10">
    <name type="scientific">Schinkia azotoformans MEV2011</name>
    <dbReference type="NCBI Taxonomy" id="1348973"/>
    <lineage>
        <taxon>Bacteria</taxon>
        <taxon>Bacillati</taxon>
        <taxon>Bacillota</taxon>
        <taxon>Bacilli</taxon>
        <taxon>Bacillales</taxon>
        <taxon>Bacillaceae</taxon>
        <taxon>Calidifontibacillus/Schinkia group</taxon>
        <taxon>Schinkia</taxon>
    </lineage>
</organism>
<feature type="transmembrane region" description="Helical" evidence="7">
    <location>
        <begin position="750"/>
        <end position="769"/>
    </location>
</feature>
<feature type="domain" description="ABC3 transporter permease C-terminal" evidence="8">
    <location>
        <begin position="660"/>
        <end position="774"/>
    </location>
</feature>
<dbReference type="InterPro" id="IPR050250">
    <property type="entry name" value="Macrolide_Exporter_MacB"/>
</dbReference>
<dbReference type="InterPro" id="IPR003838">
    <property type="entry name" value="ABC3_permease_C"/>
</dbReference>
<dbReference type="GO" id="GO:0005886">
    <property type="term" value="C:plasma membrane"/>
    <property type="evidence" value="ECO:0007669"/>
    <property type="project" value="UniProtKB-SubCell"/>
</dbReference>
<keyword evidence="3 7" id="KW-0812">Transmembrane</keyword>
<feature type="transmembrane region" description="Helical" evidence="7">
    <location>
        <begin position="359"/>
        <end position="376"/>
    </location>
</feature>
<evidence type="ECO:0000256" key="3">
    <source>
        <dbReference type="ARBA" id="ARBA00022692"/>
    </source>
</evidence>
<evidence type="ECO:0000313" key="9">
    <source>
        <dbReference type="EMBL" id="KEF36363.1"/>
    </source>
</evidence>